<dbReference type="Pfam" id="PF03099">
    <property type="entry name" value="BPL_LplA_LipB"/>
    <property type="match status" value="1"/>
</dbReference>
<dbReference type="InterPro" id="IPR003142">
    <property type="entry name" value="BPL_C"/>
</dbReference>
<dbReference type="Proteomes" id="UP000199019">
    <property type="component" value="Unassembled WGS sequence"/>
</dbReference>
<dbReference type="SUPFAM" id="SSF55681">
    <property type="entry name" value="Class II aaRS and biotin synthetases"/>
    <property type="match status" value="1"/>
</dbReference>
<feature type="domain" description="BPL/LPL catalytic" evidence="4">
    <location>
        <begin position="8"/>
        <end position="189"/>
    </location>
</feature>
<dbReference type="PANTHER" id="PTHR12835">
    <property type="entry name" value="BIOTIN PROTEIN LIGASE"/>
    <property type="match status" value="1"/>
</dbReference>
<dbReference type="Gene3D" id="2.30.30.100">
    <property type="match status" value="1"/>
</dbReference>
<dbReference type="EC" id="6.3.4.15" evidence="3"/>
<proteinExistence type="predicted"/>
<evidence type="ECO:0000313" key="6">
    <source>
        <dbReference type="Proteomes" id="UP000199019"/>
    </source>
</evidence>
<dbReference type="Gene3D" id="3.30.930.10">
    <property type="entry name" value="Bira Bifunctional Protein, Domain 2"/>
    <property type="match status" value="1"/>
</dbReference>
<evidence type="ECO:0000256" key="1">
    <source>
        <dbReference type="ARBA" id="ARBA00022598"/>
    </source>
</evidence>
<dbReference type="AlphaFoldDB" id="A0A1H9X9C3"/>
<evidence type="ECO:0000259" key="4">
    <source>
        <dbReference type="PROSITE" id="PS51733"/>
    </source>
</evidence>
<keyword evidence="6" id="KW-1185">Reference proteome</keyword>
<dbReference type="Pfam" id="PF02237">
    <property type="entry name" value="BPL_C"/>
    <property type="match status" value="1"/>
</dbReference>
<dbReference type="CDD" id="cd16442">
    <property type="entry name" value="BPL"/>
    <property type="match status" value="1"/>
</dbReference>
<sequence length="259" mass="27010">MREPLDREALHEALVTPGSPWQGLDVHAELGSTNAAAAELAQPWRVVVADHQSAGRGRLGRSWEAPPGTSIAVSVLVPAPAHGIGWVPLLTGLAVARAAHDVAGVHAAVKWPNDVLVEEDDWRKVCGVLCEVHPAGVVVGFGVNVTQTREELPVENATSLALCGAPDVRREDLVAACLRHLAVLHGDLMAGGAALEAARAAYRSACRTIGMVVDLNTGSATHRLPAVGVDDEGRLVVHGDAGEYAVAAGDVVHVRETRG</sequence>
<evidence type="ECO:0000256" key="2">
    <source>
        <dbReference type="ARBA" id="ARBA00023267"/>
    </source>
</evidence>
<protein>
    <recommendedName>
        <fullName evidence="3">biotin--[biotin carboxyl-carrier protein] ligase</fullName>
        <ecNumber evidence="3">6.3.4.15</ecNumber>
    </recommendedName>
</protein>
<dbReference type="GO" id="GO:0004077">
    <property type="term" value="F:biotin--[biotin carboxyl-carrier protein] ligase activity"/>
    <property type="evidence" value="ECO:0007669"/>
    <property type="project" value="UniProtKB-EC"/>
</dbReference>
<keyword evidence="1 5" id="KW-0436">Ligase</keyword>
<dbReference type="InterPro" id="IPR045864">
    <property type="entry name" value="aa-tRNA-synth_II/BPL/LPL"/>
</dbReference>
<dbReference type="NCBIfam" id="TIGR00121">
    <property type="entry name" value="birA_ligase"/>
    <property type="match status" value="1"/>
</dbReference>
<dbReference type="OrthoDB" id="9807064at2"/>
<dbReference type="PANTHER" id="PTHR12835:SF5">
    <property type="entry name" value="BIOTIN--PROTEIN LIGASE"/>
    <property type="match status" value="1"/>
</dbReference>
<dbReference type="GO" id="GO:0005737">
    <property type="term" value="C:cytoplasm"/>
    <property type="evidence" value="ECO:0007669"/>
    <property type="project" value="TreeGrafter"/>
</dbReference>
<organism evidence="5 6">
    <name type="scientific">Pedococcus cremeus</name>
    <dbReference type="NCBI Taxonomy" id="587636"/>
    <lineage>
        <taxon>Bacteria</taxon>
        <taxon>Bacillati</taxon>
        <taxon>Actinomycetota</taxon>
        <taxon>Actinomycetes</taxon>
        <taxon>Micrococcales</taxon>
        <taxon>Intrasporangiaceae</taxon>
        <taxon>Pedococcus</taxon>
    </lineage>
</organism>
<evidence type="ECO:0000313" key="5">
    <source>
        <dbReference type="EMBL" id="SES42786.1"/>
    </source>
</evidence>
<reference evidence="6" key="1">
    <citation type="submission" date="2016-10" db="EMBL/GenBank/DDBJ databases">
        <authorList>
            <person name="Varghese N."/>
            <person name="Submissions S."/>
        </authorList>
    </citation>
    <scope>NUCLEOTIDE SEQUENCE [LARGE SCALE GENOMIC DNA]</scope>
    <source>
        <strain evidence="6">CGMCC 1.6963</strain>
    </source>
</reference>
<dbReference type="RefSeq" id="WP_091761184.1">
    <property type="nucleotide sequence ID" value="NZ_FOHB01000007.1"/>
</dbReference>
<dbReference type="PROSITE" id="PS51733">
    <property type="entry name" value="BPL_LPL_CATALYTIC"/>
    <property type="match status" value="1"/>
</dbReference>
<keyword evidence="2" id="KW-0092">Biotin</keyword>
<dbReference type="EMBL" id="FOHB01000007">
    <property type="protein sequence ID" value="SES42786.1"/>
    <property type="molecule type" value="Genomic_DNA"/>
</dbReference>
<dbReference type="InterPro" id="IPR004143">
    <property type="entry name" value="BPL_LPL_catalytic"/>
</dbReference>
<name>A0A1H9X9C3_9MICO</name>
<dbReference type="STRING" id="587636.SAMN05216199_3537"/>
<gene>
    <name evidence="5" type="ORF">SAMN05216199_3537</name>
</gene>
<evidence type="ECO:0000256" key="3">
    <source>
        <dbReference type="ARBA" id="ARBA00024227"/>
    </source>
</evidence>
<dbReference type="InterPro" id="IPR004408">
    <property type="entry name" value="Biotin_CoA_COase_ligase"/>
</dbReference>
<accession>A0A1H9X9C3</accession>